<reference evidence="2" key="1">
    <citation type="journal article" date="2023" name="G3 (Bethesda)">
        <title>A reference genome for the long-term kleptoplast-retaining sea slug Elysia crispata morphotype clarki.</title>
        <authorList>
            <person name="Eastman K.E."/>
            <person name="Pendleton A.L."/>
            <person name="Shaikh M.A."/>
            <person name="Suttiyut T."/>
            <person name="Ogas R."/>
            <person name="Tomko P."/>
            <person name="Gavelis G."/>
            <person name="Widhalm J.R."/>
            <person name="Wisecaver J.H."/>
        </authorList>
    </citation>
    <scope>NUCLEOTIDE SEQUENCE</scope>
    <source>
        <strain evidence="2">ECLA1</strain>
    </source>
</reference>
<gene>
    <name evidence="2" type="ORF">RRG08_009723</name>
</gene>
<feature type="compositionally biased region" description="Basic and acidic residues" evidence="1">
    <location>
        <begin position="114"/>
        <end position="124"/>
    </location>
</feature>
<accession>A0AAE0Y8U9</accession>
<keyword evidence="3" id="KW-1185">Reference proteome</keyword>
<dbReference type="EMBL" id="JAWDGP010006717">
    <property type="protein sequence ID" value="KAK3736355.1"/>
    <property type="molecule type" value="Genomic_DNA"/>
</dbReference>
<evidence type="ECO:0000313" key="2">
    <source>
        <dbReference type="EMBL" id="KAK3736355.1"/>
    </source>
</evidence>
<protein>
    <submittedName>
        <fullName evidence="2">Uncharacterized protein</fullName>
    </submittedName>
</protein>
<dbReference type="Proteomes" id="UP001283361">
    <property type="component" value="Unassembled WGS sequence"/>
</dbReference>
<dbReference type="AlphaFoldDB" id="A0AAE0Y8U9"/>
<proteinExistence type="predicted"/>
<sequence>MLYQLSVTFCSPLVPNLSRGTLLKPLPTHLHISPSFRCQLTLHLARRRRNQLTTNRIAHTMVQDGRHNCPASDWLGGSQFPARRHLFHQMGTRVTELLSWPHQNKLPVPSVDPPARETETQDGRGKTANNVIRTLDLSIETEKLIPRVEFIFTSFTECSDLHSRVSNFPQWPAAVFFCDN</sequence>
<evidence type="ECO:0000256" key="1">
    <source>
        <dbReference type="SAM" id="MobiDB-lite"/>
    </source>
</evidence>
<comment type="caution">
    <text evidence="2">The sequence shown here is derived from an EMBL/GenBank/DDBJ whole genome shotgun (WGS) entry which is preliminary data.</text>
</comment>
<name>A0AAE0Y8U9_9GAST</name>
<organism evidence="2 3">
    <name type="scientific">Elysia crispata</name>
    <name type="common">lettuce slug</name>
    <dbReference type="NCBI Taxonomy" id="231223"/>
    <lineage>
        <taxon>Eukaryota</taxon>
        <taxon>Metazoa</taxon>
        <taxon>Spiralia</taxon>
        <taxon>Lophotrochozoa</taxon>
        <taxon>Mollusca</taxon>
        <taxon>Gastropoda</taxon>
        <taxon>Heterobranchia</taxon>
        <taxon>Euthyneura</taxon>
        <taxon>Panpulmonata</taxon>
        <taxon>Sacoglossa</taxon>
        <taxon>Placobranchoidea</taxon>
        <taxon>Plakobranchidae</taxon>
        <taxon>Elysia</taxon>
    </lineage>
</organism>
<feature type="region of interest" description="Disordered" evidence="1">
    <location>
        <begin position="105"/>
        <end position="124"/>
    </location>
</feature>
<evidence type="ECO:0000313" key="3">
    <source>
        <dbReference type="Proteomes" id="UP001283361"/>
    </source>
</evidence>